<dbReference type="InterPro" id="IPR036518">
    <property type="entry name" value="CobE/GbiG_C_sf"/>
</dbReference>
<dbReference type="Proteomes" id="UP000242699">
    <property type="component" value="Unassembled WGS sequence"/>
</dbReference>
<dbReference type="Pfam" id="PF11761">
    <property type="entry name" value="CbiG_mid"/>
    <property type="match status" value="1"/>
</dbReference>
<dbReference type="InterPro" id="IPR021745">
    <property type="entry name" value="CbiG_mid"/>
</dbReference>
<feature type="domain" description="CobE/GbiG C-terminal" evidence="1">
    <location>
        <begin position="240"/>
        <end position="359"/>
    </location>
</feature>
<evidence type="ECO:0000313" key="4">
    <source>
        <dbReference type="EMBL" id="PSR27198.1"/>
    </source>
</evidence>
<proteinExistence type="predicted"/>
<sequence>MEKREKWAAVVITRPGWDQVRLLHRYRTMTVWLPKRFHDSGLLADEEVRYYAKPLSQWVREVFHDYDHWIFVMSVSLATRLIAPVIRDKHRDPSVTVVDDGGHYAVCLLSCHAQDGNEITRDIARILQAMPVITTGSESLEVPALDLIGREGNWHLEDWATLSHLSRMMLEKDPVGVVQESGSPCWRYRDSFSRIYDGWEYVPAPVFQEIRGWLWITHRRVSVPRQVEQAPILVYRPKVLSIGVGFSRNTTVEDLEEMVSETLNTNHLSSHSVDTIVTIDRKRGDGALEEWAQRHGWKLQFVSPEELNRVPLNHRHFNPSVLEATGAYAVSEPAAILGADGGSLLVSKCKSDRVTVAVALKTAASRSWEPENDSR</sequence>
<gene>
    <name evidence="4" type="ORF">C7B43_12115</name>
</gene>
<feature type="domain" description="Cobalamin synthesis G N-terminal" evidence="2">
    <location>
        <begin position="58"/>
        <end position="138"/>
    </location>
</feature>
<evidence type="ECO:0000313" key="5">
    <source>
        <dbReference type="Proteomes" id="UP000242699"/>
    </source>
</evidence>
<evidence type="ECO:0000259" key="3">
    <source>
        <dbReference type="Pfam" id="PF11761"/>
    </source>
</evidence>
<dbReference type="AlphaFoldDB" id="A0A2T2WY83"/>
<dbReference type="Gene3D" id="3.40.50.11220">
    <property type="match status" value="1"/>
</dbReference>
<feature type="domain" description="Cobalamin biosynthesis central region" evidence="3">
    <location>
        <begin position="143"/>
        <end position="237"/>
    </location>
</feature>
<dbReference type="InterPro" id="IPR052553">
    <property type="entry name" value="CbiG_hydrolase"/>
</dbReference>
<dbReference type="PANTHER" id="PTHR37477:SF1">
    <property type="entry name" value="COBALT-PRECORRIN-5A HYDROLASE"/>
    <property type="match status" value="1"/>
</dbReference>
<name>A0A2T2WY83_9FIRM</name>
<dbReference type="SUPFAM" id="SSF159664">
    <property type="entry name" value="CobE/GbiG C-terminal domain-like"/>
    <property type="match status" value="1"/>
</dbReference>
<dbReference type="Gene3D" id="3.30.420.180">
    <property type="entry name" value="CobE/GbiG C-terminal domain"/>
    <property type="match status" value="1"/>
</dbReference>
<dbReference type="EMBL" id="PXYT01000028">
    <property type="protein sequence ID" value="PSR27198.1"/>
    <property type="molecule type" value="Genomic_DNA"/>
</dbReference>
<dbReference type="SUPFAM" id="SSF159672">
    <property type="entry name" value="CbiG N-terminal domain-like"/>
    <property type="match status" value="1"/>
</dbReference>
<comment type="caution">
    <text evidence="4">The sequence shown here is derived from an EMBL/GenBank/DDBJ whole genome shotgun (WGS) entry which is preliminary data.</text>
</comment>
<reference evidence="4 5" key="1">
    <citation type="journal article" date="2014" name="BMC Genomics">
        <title>Comparison of environmental and isolate Sulfobacillus genomes reveals diverse carbon, sulfur, nitrogen, and hydrogen metabolisms.</title>
        <authorList>
            <person name="Justice N.B."/>
            <person name="Norman A."/>
            <person name="Brown C.T."/>
            <person name="Singh A."/>
            <person name="Thomas B.C."/>
            <person name="Banfield J.F."/>
        </authorList>
    </citation>
    <scope>NUCLEOTIDE SEQUENCE [LARGE SCALE GENOMIC DNA]</scope>
    <source>
        <strain evidence="4">AMDSBA1</strain>
    </source>
</reference>
<dbReference type="InterPro" id="IPR038029">
    <property type="entry name" value="GbiG_N_sf"/>
</dbReference>
<evidence type="ECO:0000259" key="1">
    <source>
        <dbReference type="Pfam" id="PF01890"/>
    </source>
</evidence>
<dbReference type="PANTHER" id="PTHR37477">
    <property type="entry name" value="COBALT-PRECORRIN-5A HYDROLASE"/>
    <property type="match status" value="1"/>
</dbReference>
<dbReference type="Pfam" id="PF11760">
    <property type="entry name" value="CbiG_N"/>
    <property type="match status" value="1"/>
</dbReference>
<dbReference type="GO" id="GO:0009236">
    <property type="term" value="P:cobalamin biosynthetic process"/>
    <property type="evidence" value="ECO:0007669"/>
    <property type="project" value="InterPro"/>
</dbReference>
<evidence type="ECO:0000259" key="2">
    <source>
        <dbReference type="Pfam" id="PF11760"/>
    </source>
</evidence>
<organism evidence="4 5">
    <name type="scientific">Sulfobacillus benefaciens</name>
    <dbReference type="NCBI Taxonomy" id="453960"/>
    <lineage>
        <taxon>Bacteria</taxon>
        <taxon>Bacillati</taxon>
        <taxon>Bacillota</taxon>
        <taxon>Clostridia</taxon>
        <taxon>Eubacteriales</taxon>
        <taxon>Clostridiales Family XVII. Incertae Sedis</taxon>
        <taxon>Sulfobacillus</taxon>
    </lineage>
</organism>
<dbReference type="InterPro" id="IPR002750">
    <property type="entry name" value="CobE/GbiG_C"/>
</dbReference>
<protein>
    <recommendedName>
        <fullName evidence="6">Cobalamin biosynthesis protein CbiG</fullName>
    </recommendedName>
</protein>
<dbReference type="InterPro" id="IPR021744">
    <property type="entry name" value="CbiG_N"/>
</dbReference>
<evidence type="ECO:0008006" key="6">
    <source>
        <dbReference type="Google" id="ProtNLM"/>
    </source>
</evidence>
<accession>A0A2T2WY83</accession>
<dbReference type="Pfam" id="PF01890">
    <property type="entry name" value="CbiG_C"/>
    <property type="match status" value="1"/>
</dbReference>